<sequence>MYKPTIPHQELTYQIIGCAMRVHSRTQRGLREKHYQRALTLEMRQAGLTVEEEYCKEVYDGENWIGRLYLDHWVNSSIVVEDKAVSRKIEGKDIAQIVAYLSITNAEVGLFLNFGRSRLEYHRILPPKSLQDWRKTIQPYLWQPRY</sequence>
<comment type="caution">
    <text evidence="1">The sequence shown here is derived from an EMBL/GenBank/DDBJ whole genome shotgun (WGS) entry which is preliminary data.</text>
</comment>
<name>A0A0F5YH02_9CYAN</name>
<organism evidence="1 2">
    <name type="scientific">Limnoraphis robusta CS-951</name>
    <dbReference type="NCBI Taxonomy" id="1637645"/>
    <lineage>
        <taxon>Bacteria</taxon>
        <taxon>Bacillati</taxon>
        <taxon>Cyanobacteriota</taxon>
        <taxon>Cyanophyceae</taxon>
        <taxon>Oscillatoriophycideae</taxon>
        <taxon>Oscillatoriales</taxon>
        <taxon>Sirenicapillariaceae</taxon>
        <taxon>Limnoraphis</taxon>
    </lineage>
</organism>
<dbReference type="AlphaFoldDB" id="A0A0F5YH02"/>
<reference evidence="1 2" key="1">
    <citation type="submission" date="2015-06" db="EMBL/GenBank/DDBJ databases">
        <title>Draft genome assembly of filamentous brackish cyanobacterium Limnoraphis robusta strain CS-951.</title>
        <authorList>
            <person name="Willis A."/>
            <person name="Parks M."/>
            <person name="Burford M.A."/>
        </authorList>
    </citation>
    <scope>NUCLEOTIDE SEQUENCE [LARGE SCALE GENOMIC DNA]</scope>
    <source>
        <strain evidence="1 2">CS-951</strain>
    </source>
</reference>
<protein>
    <recommendedName>
        <fullName evidence="3">GxxExxY protein</fullName>
    </recommendedName>
</protein>
<dbReference type="InterPro" id="IPR026350">
    <property type="entry name" value="GxxExxY"/>
</dbReference>
<evidence type="ECO:0000313" key="1">
    <source>
        <dbReference type="EMBL" id="KKD38174.1"/>
    </source>
</evidence>
<dbReference type="RefSeq" id="WP_046278456.1">
    <property type="nucleotide sequence ID" value="NZ_LATL02000081.1"/>
</dbReference>
<dbReference type="EMBL" id="LATL02000081">
    <property type="protein sequence ID" value="KKD38174.1"/>
    <property type="molecule type" value="Genomic_DNA"/>
</dbReference>
<dbReference type="Pfam" id="PF13366">
    <property type="entry name" value="PDDEXK_3"/>
    <property type="match status" value="1"/>
</dbReference>
<evidence type="ECO:0000313" key="2">
    <source>
        <dbReference type="Proteomes" id="UP000033607"/>
    </source>
</evidence>
<dbReference type="Proteomes" id="UP000033607">
    <property type="component" value="Unassembled WGS sequence"/>
</dbReference>
<accession>A0A0F5YH02</accession>
<proteinExistence type="predicted"/>
<dbReference type="OrthoDB" id="9806869at2"/>
<gene>
    <name evidence="1" type="ORF">WN50_10345</name>
</gene>
<dbReference type="NCBIfam" id="TIGR04256">
    <property type="entry name" value="GxxExxY"/>
    <property type="match status" value="1"/>
</dbReference>
<evidence type="ECO:0008006" key="3">
    <source>
        <dbReference type="Google" id="ProtNLM"/>
    </source>
</evidence>